<proteinExistence type="predicted"/>
<feature type="domain" description="Protein root UVB sensitive/RUS" evidence="1">
    <location>
        <begin position="36"/>
        <end position="74"/>
    </location>
</feature>
<dbReference type="Proteomes" id="UP000437068">
    <property type="component" value="Unassembled WGS sequence"/>
</dbReference>
<comment type="caution">
    <text evidence="2">The sequence shown here is derived from an EMBL/GenBank/DDBJ whole genome shotgun (WGS) entry which is preliminary data.</text>
</comment>
<evidence type="ECO:0000259" key="1">
    <source>
        <dbReference type="Pfam" id="PF04884"/>
    </source>
</evidence>
<accession>A0A6A4BQB6</accession>
<dbReference type="AlphaFoldDB" id="A0A6A4BQB6"/>
<dbReference type="EMBL" id="QXGE01003030">
    <property type="protein sequence ID" value="KAE9277552.1"/>
    <property type="molecule type" value="Genomic_DNA"/>
</dbReference>
<dbReference type="InterPro" id="IPR054549">
    <property type="entry name" value="UVB_sens_RUS_dom"/>
</dbReference>
<dbReference type="Pfam" id="PF04884">
    <property type="entry name" value="UVB_sens_prot"/>
    <property type="match status" value="1"/>
</dbReference>
<name>A0A6A4BQB6_9STRA</name>
<organism evidence="2 3">
    <name type="scientific">Phytophthora fragariae</name>
    <dbReference type="NCBI Taxonomy" id="53985"/>
    <lineage>
        <taxon>Eukaryota</taxon>
        <taxon>Sar</taxon>
        <taxon>Stramenopiles</taxon>
        <taxon>Oomycota</taxon>
        <taxon>Peronosporomycetes</taxon>
        <taxon>Peronosporales</taxon>
        <taxon>Peronosporaceae</taxon>
        <taxon>Phytophthora</taxon>
    </lineage>
</organism>
<protein>
    <recommendedName>
        <fullName evidence="1">Protein root UVB sensitive/RUS domain-containing protein</fullName>
    </recommendedName>
</protein>
<gene>
    <name evidence="2" type="ORF">PF001_g25600</name>
</gene>
<sequence length="76" mass="7916">MDRSLHVPHRHGLASGRVAFTNKQLGPRCIAKDTLKSVGLSVGGGDDKATPLAAALQWVLRDGSGMIGGLTFAYLG</sequence>
<evidence type="ECO:0000313" key="2">
    <source>
        <dbReference type="EMBL" id="KAE9277552.1"/>
    </source>
</evidence>
<reference evidence="2 3" key="1">
    <citation type="submission" date="2018-08" db="EMBL/GenBank/DDBJ databases">
        <title>Genomic investigation of the strawberry pathogen Phytophthora fragariae indicates pathogenicity is determined by transcriptional variation in three key races.</title>
        <authorList>
            <person name="Adams T.M."/>
            <person name="Armitage A.D."/>
            <person name="Sobczyk M.K."/>
            <person name="Bates H.J."/>
            <person name="Dunwell J.M."/>
            <person name="Nellist C.F."/>
            <person name="Harrison R.J."/>
        </authorList>
    </citation>
    <scope>NUCLEOTIDE SEQUENCE [LARGE SCALE GENOMIC DNA]</scope>
    <source>
        <strain evidence="2 3">A4</strain>
    </source>
</reference>
<evidence type="ECO:0000313" key="3">
    <source>
        <dbReference type="Proteomes" id="UP000437068"/>
    </source>
</evidence>